<dbReference type="Proteomes" id="UP000000311">
    <property type="component" value="Unassembled WGS sequence"/>
</dbReference>
<name>E2A6M7_CAMFO</name>
<dbReference type="EMBL" id="GL437156">
    <property type="protein sequence ID" value="EFN70915.1"/>
    <property type="molecule type" value="Genomic_DNA"/>
</dbReference>
<dbReference type="AlphaFoldDB" id="E2A6M7"/>
<organism evidence="2">
    <name type="scientific">Camponotus floridanus</name>
    <name type="common">Florida carpenter ant</name>
    <dbReference type="NCBI Taxonomy" id="104421"/>
    <lineage>
        <taxon>Eukaryota</taxon>
        <taxon>Metazoa</taxon>
        <taxon>Ecdysozoa</taxon>
        <taxon>Arthropoda</taxon>
        <taxon>Hexapoda</taxon>
        <taxon>Insecta</taxon>
        <taxon>Pterygota</taxon>
        <taxon>Neoptera</taxon>
        <taxon>Endopterygota</taxon>
        <taxon>Hymenoptera</taxon>
        <taxon>Apocrita</taxon>
        <taxon>Aculeata</taxon>
        <taxon>Formicoidea</taxon>
        <taxon>Formicidae</taxon>
        <taxon>Formicinae</taxon>
        <taxon>Camponotus</taxon>
    </lineage>
</organism>
<evidence type="ECO:0000313" key="1">
    <source>
        <dbReference type="EMBL" id="EFN70915.1"/>
    </source>
</evidence>
<sequence length="22" mass="2912">VHMCHRQHTHMYICTHRHQHRY</sequence>
<accession>E2A6M7</accession>
<dbReference type="InParanoid" id="E2A6M7"/>
<gene>
    <name evidence="1" type="ORF">EAG_14386</name>
</gene>
<evidence type="ECO:0000313" key="2">
    <source>
        <dbReference type="Proteomes" id="UP000000311"/>
    </source>
</evidence>
<keyword evidence="2" id="KW-1185">Reference proteome</keyword>
<feature type="non-terminal residue" evidence="1">
    <location>
        <position position="1"/>
    </location>
</feature>
<reference evidence="1 2" key="1">
    <citation type="journal article" date="2010" name="Science">
        <title>Genomic comparison of the ants Camponotus floridanus and Harpegnathos saltator.</title>
        <authorList>
            <person name="Bonasio R."/>
            <person name="Zhang G."/>
            <person name="Ye C."/>
            <person name="Mutti N.S."/>
            <person name="Fang X."/>
            <person name="Qin N."/>
            <person name="Donahue G."/>
            <person name="Yang P."/>
            <person name="Li Q."/>
            <person name="Li C."/>
            <person name="Zhang P."/>
            <person name="Huang Z."/>
            <person name="Berger S.L."/>
            <person name="Reinberg D."/>
            <person name="Wang J."/>
            <person name="Liebig J."/>
        </authorList>
    </citation>
    <scope>NUCLEOTIDE SEQUENCE [LARGE SCALE GENOMIC DNA]</scope>
    <source>
        <strain evidence="2">C129</strain>
    </source>
</reference>
<proteinExistence type="predicted"/>
<protein>
    <submittedName>
        <fullName evidence="1">Uncharacterized protein</fullName>
    </submittedName>
</protein>
<feature type="non-terminal residue" evidence="1">
    <location>
        <position position="22"/>
    </location>
</feature>